<dbReference type="Gene3D" id="3.10.290.10">
    <property type="entry name" value="RNA-binding S4 domain"/>
    <property type="match status" value="1"/>
</dbReference>
<proteinExistence type="predicted"/>
<organism evidence="2 3">
    <name type="scientific">Abyssicoccus albus</name>
    <dbReference type="NCBI Taxonomy" id="1817405"/>
    <lineage>
        <taxon>Bacteria</taxon>
        <taxon>Bacillati</taxon>
        <taxon>Bacillota</taxon>
        <taxon>Bacilli</taxon>
        <taxon>Bacillales</taxon>
        <taxon>Abyssicoccaceae</taxon>
    </lineage>
</organism>
<dbReference type="PROSITE" id="PS50889">
    <property type="entry name" value="S4"/>
    <property type="match status" value="1"/>
</dbReference>
<accession>A0A3N5BG85</accession>
<dbReference type="AlphaFoldDB" id="A0A3N5BG85"/>
<evidence type="ECO:0000313" key="2">
    <source>
        <dbReference type="EMBL" id="RPF56736.1"/>
    </source>
</evidence>
<keyword evidence="3" id="KW-1185">Reference proteome</keyword>
<evidence type="ECO:0000256" key="1">
    <source>
        <dbReference type="PROSITE-ProRule" id="PRU00182"/>
    </source>
</evidence>
<dbReference type="SUPFAM" id="SSF55174">
    <property type="entry name" value="Alpha-L RNA-binding motif"/>
    <property type="match status" value="1"/>
</dbReference>
<protein>
    <submittedName>
        <fullName evidence="2">Ribosome-associated protein YbcJ (S4-like RNA binding protein)</fullName>
    </submittedName>
</protein>
<dbReference type="InterPro" id="IPR036986">
    <property type="entry name" value="S4_RNA-bd_sf"/>
</dbReference>
<keyword evidence="1" id="KW-0694">RNA-binding</keyword>
<dbReference type="GO" id="GO:0003723">
    <property type="term" value="F:RNA binding"/>
    <property type="evidence" value="ECO:0007669"/>
    <property type="project" value="UniProtKB-KW"/>
</dbReference>
<gene>
    <name evidence="2" type="ORF">EDD62_1395</name>
</gene>
<dbReference type="RefSeq" id="WP_192843528.1">
    <property type="nucleotide sequence ID" value="NZ_CBCSGK010000004.1"/>
</dbReference>
<dbReference type="Pfam" id="PF13275">
    <property type="entry name" value="S4_2"/>
    <property type="match status" value="1"/>
</dbReference>
<reference evidence="2 3" key="1">
    <citation type="submission" date="2018-11" db="EMBL/GenBank/DDBJ databases">
        <title>Genomic Encyclopedia of Type Strains, Phase IV (KMG-IV): sequencing the most valuable type-strain genomes for metagenomic binning, comparative biology and taxonomic classification.</title>
        <authorList>
            <person name="Goeker M."/>
        </authorList>
    </citation>
    <scope>NUCLEOTIDE SEQUENCE [LARGE SCALE GENOMIC DNA]</scope>
    <source>
        <strain evidence="2 3">DSM 29158</strain>
    </source>
</reference>
<sequence>MEIVHLPDFMTLGQFLKYEGIIDTGGHAKYFLADYEVLLNGEREHRRGKKLNHLDVVTIEDVGTYQIQYEQDA</sequence>
<comment type="caution">
    <text evidence="2">The sequence shown here is derived from an EMBL/GenBank/DDBJ whole genome shotgun (WGS) entry which is preliminary data.</text>
</comment>
<evidence type="ECO:0000313" key="3">
    <source>
        <dbReference type="Proteomes" id="UP000277108"/>
    </source>
</evidence>
<dbReference type="Proteomes" id="UP000277108">
    <property type="component" value="Unassembled WGS sequence"/>
</dbReference>
<name>A0A3N5BG85_9BACL</name>
<dbReference type="EMBL" id="RKRK01000003">
    <property type="protein sequence ID" value="RPF56736.1"/>
    <property type="molecule type" value="Genomic_DNA"/>
</dbReference>